<evidence type="ECO:0000313" key="1">
    <source>
        <dbReference type="EnsemblPlants" id="PGSC0003DMT400090480"/>
    </source>
</evidence>
<accession>M1DKH1</accession>
<keyword evidence="2" id="KW-1185">Reference proteome</keyword>
<protein>
    <submittedName>
        <fullName evidence="1">Uncharacterized protein</fullName>
    </submittedName>
</protein>
<dbReference type="AlphaFoldDB" id="M1DKH1"/>
<evidence type="ECO:0000313" key="2">
    <source>
        <dbReference type="Proteomes" id="UP000011115"/>
    </source>
</evidence>
<dbReference type="Proteomes" id="UP000011115">
    <property type="component" value="Unassembled WGS sequence"/>
</dbReference>
<dbReference type="EnsemblPlants" id="PGSC0003DMT400090480">
    <property type="protein sequence ID" value="PGSC0003DMT400090480"/>
    <property type="gene ID" value="PGSC0003DMG400040051"/>
</dbReference>
<dbReference type="Gramene" id="PGSC0003DMT400090480">
    <property type="protein sequence ID" value="PGSC0003DMT400090480"/>
    <property type="gene ID" value="PGSC0003DMG400040051"/>
</dbReference>
<dbReference type="InParanoid" id="M1DKH1"/>
<dbReference type="HOGENOM" id="CLU_2125485_0_0_1"/>
<sequence>MSLKSDWPKRILFQSQLPYSKTINRGLRNSEKRTKNFNKKLEKACGSKATDFSTSSRVQEFKHSSFKNVQVSRTIKDQDRRIQDQSSKALGIQLEVKDQDKVQVQVQDQDRDQD</sequence>
<reference evidence="1" key="2">
    <citation type="submission" date="2015-06" db="UniProtKB">
        <authorList>
            <consortium name="EnsemblPlants"/>
        </authorList>
    </citation>
    <scope>IDENTIFICATION</scope>
    <source>
        <strain evidence="1">DM1-3 516 R44</strain>
    </source>
</reference>
<reference evidence="2" key="1">
    <citation type="journal article" date="2011" name="Nature">
        <title>Genome sequence and analysis of the tuber crop potato.</title>
        <authorList>
            <consortium name="The Potato Genome Sequencing Consortium"/>
        </authorList>
    </citation>
    <scope>NUCLEOTIDE SEQUENCE [LARGE SCALE GENOMIC DNA]</scope>
    <source>
        <strain evidence="2">cv. DM1-3 516 R44</strain>
    </source>
</reference>
<name>M1DKH1_SOLTU</name>
<organism evidence="1 2">
    <name type="scientific">Solanum tuberosum</name>
    <name type="common">Potato</name>
    <dbReference type="NCBI Taxonomy" id="4113"/>
    <lineage>
        <taxon>Eukaryota</taxon>
        <taxon>Viridiplantae</taxon>
        <taxon>Streptophyta</taxon>
        <taxon>Embryophyta</taxon>
        <taxon>Tracheophyta</taxon>
        <taxon>Spermatophyta</taxon>
        <taxon>Magnoliopsida</taxon>
        <taxon>eudicotyledons</taxon>
        <taxon>Gunneridae</taxon>
        <taxon>Pentapetalae</taxon>
        <taxon>asterids</taxon>
        <taxon>lamiids</taxon>
        <taxon>Solanales</taxon>
        <taxon>Solanaceae</taxon>
        <taxon>Solanoideae</taxon>
        <taxon>Solaneae</taxon>
        <taxon>Solanum</taxon>
    </lineage>
</organism>
<proteinExistence type="predicted"/>
<dbReference type="PaxDb" id="4113-PGSC0003DMT400090480"/>